<keyword evidence="1" id="KW-0472">Membrane</keyword>
<dbReference type="Proteomes" id="UP000436522">
    <property type="component" value="Unassembled WGS sequence"/>
</dbReference>
<feature type="transmembrane region" description="Helical" evidence="1">
    <location>
        <begin position="110"/>
        <end position="131"/>
    </location>
</feature>
<keyword evidence="3" id="KW-1185">Reference proteome</keyword>
<dbReference type="RefSeq" id="WP_159978630.1">
    <property type="nucleotide sequence ID" value="NZ_BLIV01000005.1"/>
</dbReference>
<comment type="caution">
    <text evidence="2">The sequence shown here is derived from an EMBL/GenBank/DDBJ whole genome shotgun (WGS) entry which is preliminary data.</text>
</comment>
<reference evidence="2 3" key="1">
    <citation type="submission" date="2019-12" db="EMBL/GenBank/DDBJ databases">
        <title>Roseobacter cerasinus sp. nov., isolated from seawater around aquaculture.</title>
        <authorList>
            <person name="Muramatsu S."/>
            <person name="Takabe Y."/>
            <person name="Mori K."/>
            <person name="Takaichi S."/>
            <person name="Hanada S."/>
        </authorList>
    </citation>
    <scope>NUCLEOTIDE SEQUENCE [LARGE SCALE GENOMIC DNA]</scope>
    <source>
        <strain evidence="2 3">AI77</strain>
    </source>
</reference>
<dbReference type="AlphaFoldDB" id="A0A640VWA2"/>
<accession>A0A640VWA2</accession>
<dbReference type="OrthoDB" id="7853182at2"/>
<gene>
    <name evidence="2" type="ORF">So717_29380</name>
</gene>
<sequence length="187" mass="20152">MKGNDSQLLVVRGTVTTAREQMHSIRVDRQSGYGRINSTPELWIRDVDGKEHRYQGVLFTVAQPGHEVAVISRPGSGKPLAFANFTNGVVHDGDELTVSTSTGSTLISTLGFSVLLALPGALVWGALLNTIGLGDHAFSGVGSQIYALVLIASVYAGLRVWSKGYRERSGALREEIDRLLMRAAETE</sequence>
<dbReference type="EMBL" id="BLIV01000005">
    <property type="protein sequence ID" value="GFE51185.1"/>
    <property type="molecule type" value="Genomic_DNA"/>
</dbReference>
<protein>
    <submittedName>
        <fullName evidence="2">Uncharacterized protein</fullName>
    </submittedName>
</protein>
<evidence type="ECO:0000256" key="1">
    <source>
        <dbReference type="SAM" id="Phobius"/>
    </source>
</evidence>
<evidence type="ECO:0000313" key="2">
    <source>
        <dbReference type="EMBL" id="GFE51185.1"/>
    </source>
</evidence>
<name>A0A640VWA2_9RHOB</name>
<proteinExistence type="predicted"/>
<evidence type="ECO:0000313" key="3">
    <source>
        <dbReference type="Proteomes" id="UP000436522"/>
    </source>
</evidence>
<keyword evidence="1" id="KW-0812">Transmembrane</keyword>
<keyword evidence="1" id="KW-1133">Transmembrane helix</keyword>
<organism evidence="2 3">
    <name type="scientific">Roseobacter cerasinus</name>
    <dbReference type="NCBI Taxonomy" id="2602289"/>
    <lineage>
        <taxon>Bacteria</taxon>
        <taxon>Pseudomonadati</taxon>
        <taxon>Pseudomonadota</taxon>
        <taxon>Alphaproteobacteria</taxon>
        <taxon>Rhodobacterales</taxon>
        <taxon>Roseobacteraceae</taxon>
        <taxon>Roseobacter</taxon>
    </lineage>
</organism>
<feature type="transmembrane region" description="Helical" evidence="1">
    <location>
        <begin position="137"/>
        <end position="158"/>
    </location>
</feature>